<dbReference type="Gene3D" id="2.60.120.260">
    <property type="entry name" value="Galactose-binding domain-like"/>
    <property type="match status" value="1"/>
</dbReference>
<evidence type="ECO:0000256" key="8">
    <source>
        <dbReference type="ARBA" id="ARBA00023277"/>
    </source>
</evidence>
<dbReference type="SUPFAM" id="SSF49785">
    <property type="entry name" value="Galactose-binding domain-like"/>
    <property type="match status" value="1"/>
</dbReference>
<gene>
    <name evidence="13" type="ORF">PNAL_LOCUS10632</name>
</gene>
<evidence type="ECO:0000259" key="11">
    <source>
        <dbReference type="Pfam" id="PF14683"/>
    </source>
</evidence>
<name>A0A9W4IRG8_PENNA</name>
<evidence type="ECO:0000256" key="2">
    <source>
        <dbReference type="ARBA" id="ARBA00004613"/>
    </source>
</evidence>
<feature type="domain" description="Rhamnogalacturonan lyase" evidence="11">
    <location>
        <begin position="438"/>
        <end position="651"/>
    </location>
</feature>
<dbReference type="InterPro" id="IPR029413">
    <property type="entry name" value="RG-lyase_II"/>
</dbReference>
<keyword evidence="5" id="KW-0964">Secreted</keyword>
<dbReference type="InterPro" id="IPR051850">
    <property type="entry name" value="Polysacch_Lyase_4"/>
</dbReference>
<evidence type="ECO:0000256" key="7">
    <source>
        <dbReference type="ARBA" id="ARBA00023239"/>
    </source>
</evidence>
<protein>
    <recommendedName>
        <fullName evidence="4">rhamnogalacturonan endolyase</fullName>
        <ecNumber evidence="4">4.2.2.23</ecNumber>
    </recommendedName>
</protein>
<dbReference type="InterPro" id="IPR029411">
    <property type="entry name" value="RG-lyase_III"/>
</dbReference>
<keyword evidence="9" id="KW-0624">Polysaccharide degradation</keyword>
<evidence type="ECO:0000256" key="9">
    <source>
        <dbReference type="ARBA" id="ARBA00023326"/>
    </source>
</evidence>
<evidence type="ECO:0000259" key="12">
    <source>
        <dbReference type="Pfam" id="PF14686"/>
    </source>
</evidence>
<organism evidence="13 14">
    <name type="scientific">Penicillium nalgiovense</name>
    <dbReference type="NCBI Taxonomy" id="60175"/>
    <lineage>
        <taxon>Eukaryota</taxon>
        <taxon>Fungi</taxon>
        <taxon>Dikarya</taxon>
        <taxon>Ascomycota</taxon>
        <taxon>Pezizomycotina</taxon>
        <taxon>Eurotiomycetes</taxon>
        <taxon>Eurotiomycetidae</taxon>
        <taxon>Eurotiales</taxon>
        <taxon>Aspergillaceae</taxon>
        <taxon>Penicillium</taxon>
    </lineage>
</organism>
<evidence type="ECO:0000256" key="4">
    <source>
        <dbReference type="ARBA" id="ARBA00012437"/>
    </source>
</evidence>
<dbReference type="GO" id="GO:0030246">
    <property type="term" value="F:carbohydrate binding"/>
    <property type="evidence" value="ECO:0007669"/>
    <property type="project" value="InterPro"/>
</dbReference>
<comment type="similarity">
    <text evidence="3">Belongs to the polysaccharide lyase 4 family.</text>
</comment>
<dbReference type="Pfam" id="PF14683">
    <property type="entry name" value="CBM-like"/>
    <property type="match status" value="1"/>
</dbReference>
<feature type="signal peptide" evidence="10">
    <location>
        <begin position="1"/>
        <end position="17"/>
    </location>
</feature>
<dbReference type="InterPro" id="IPR013784">
    <property type="entry name" value="Carb-bd-like_fold"/>
</dbReference>
<feature type="chain" id="PRO_5040983422" description="rhamnogalacturonan endolyase" evidence="10">
    <location>
        <begin position="18"/>
        <end position="654"/>
    </location>
</feature>
<dbReference type="CDD" id="cd10316">
    <property type="entry name" value="RGL4_M"/>
    <property type="match status" value="1"/>
</dbReference>
<dbReference type="AlphaFoldDB" id="A0A9W4IRG8"/>
<feature type="domain" description="Rhamnogalacturonan lyase" evidence="12">
    <location>
        <begin position="348"/>
        <end position="424"/>
    </location>
</feature>
<keyword evidence="7" id="KW-0456">Lyase</keyword>
<accession>A0A9W4IRG8</accession>
<keyword evidence="6 10" id="KW-0732">Signal</keyword>
<comment type="subcellular location">
    <subcellularLocation>
        <location evidence="2">Secreted</location>
    </subcellularLocation>
</comment>
<dbReference type="PANTHER" id="PTHR32018">
    <property type="entry name" value="RHAMNOGALACTURONATE LYASE FAMILY PROTEIN"/>
    <property type="match status" value="1"/>
</dbReference>
<dbReference type="SUPFAM" id="SSF49452">
    <property type="entry name" value="Starch-binding domain-like"/>
    <property type="match status" value="1"/>
</dbReference>
<dbReference type="Pfam" id="PF14686">
    <property type="entry name" value="fn3_3"/>
    <property type="match status" value="1"/>
</dbReference>
<dbReference type="SUPFAM" id="SSF74650">
    <property type="entry name" value="Galactose mutarotase-like"/>
    <property type="match status" value="1"/>
</dbReference>
<dbReference type="InterPro" id="IPR011013">
    <property type="entry name" value="Gal_mutarotase_sf_dom"/>
</dbReference>
<evidence type="ECO:0000313" key="14">
    <source>
        <dbReference type="Proteomes" id="UP001153461"/>
    </source>
</evidence>
<dbReference type="EC" id="4.2.2.23" evidence="4"/>
<dbReference type="CDD" id="cd10320">
    <property type="entry name" value="RGL4_N"/>
    <property type="match status" value="1"/>
</dbReference>
<dbReference type="GO" id="GO:0000272">
    <property type="term" value="P:polysaccharide catabolic process"/>
    <property type="evidence" value="ECO:0007669"/>
    <property type="project" value="UniProtKB-KW"/>
</dbReference>
<reference evidence="13" key="1">
    <citation type="submission" date="2021-07" db="EMBL/GenBank/DDBJ databases">
        <authorList>
            <person name="Branca A.L. A."/>
        </authorList>
    </citation>
    <scope>NUCLEOTIDE SEQUENCE</scope>
</reference>
<proteinExistence type="inferred from homology"/>
<evidence type="ECO:0000313" key="13">
    <source>
        <dbReference type="EMBL" id="CAG8332530.1"/>
    </source>
</evidence>
<keyword evidence="8" id="KW-0119">Carbohydrate metabolism</keyword>
<dbReference type="GO" id="GO:0102210">
    <property type="term" value="F:rhamnogalacturonan endolyase activity"/>
    <property type="evidence" value="ECO:0007669"/>
    <property type="project" value="UniProtKB-EC"/>
</dbReference>
<dbReference type="InterPro" id="IPR008979">
    <property type="entry name" value="Galactose-bd-like_sf"/>
</dbReference>
<dbReference type="EMBL" id="CAJVNV010000642">
    <property type="protein sequence ID" value="CAG8332530.1"/>
    <property type="molecule type" value="Genomic_DNA"/>
</dbReference>
<evidence type="ECO:0000256" key="10">
    <source>
        <dbReference type="SAM" id="SignalP"/>
    </source>
</evidence>
<dbReference type="GO" id="GO:0005576">
    <property type="term" value="C:extracellular region"/>
    <property type="evidence" value="ECO:0007669"/>
    <property type="project" value="UniProtKB-SubCell"/>
</dbReference>
<evidence type="ECO:0000256" key="1">
    <source>
        <dbReference type="ARBA" id="ARBA00001324"/>
    </source>
</evidence>
<dbReference type="Gene3D" id="2.60.40.1120">
    <property type="entry name" value="Carboxypeptidase-like, regulatory domain"/>
    <property type="match status" value="1"/>
</dbReference>
<dbReference type="OrthoDB" id="2130367at2759"/>
<evidence type="ECO:0000256" key="5">
    <source>
        <dbReference type="ARBA" id="ARBA00022525"/>
    </source>
</evidence>
<sequence>MRASLLAAFTAATAATALHVAENQTYITLANDRLTAVLQKSAGQIVDLTLDGQDLLGTQSGSTGIGPYLDCYCTPSGFYTAGATSPSMEVVQGTDSTGTKYGGMILSDTYTPTGQKFQQYWFLRDGETGLHMFSRLAYHNETTPFLRNLQEFRTLFRPNTDLWTHLTSSEIQTAPLPSKEAISKQIVVQDATWTFNNTPSDAYYTQFSEYFTKYTFSNQWRNNTVHGLYADGSTSNGATYGAWLVMNTKGPLHSDLTVDGIVYNYIVSNHHGEGTPNITNGFDRTFGPQFYLFNGGKGSASLQELRSEAEELANPHWNAAFYDSIAKHVIGYAPSSQRGSVKGTVKLPKGAVRPIAILTVDGQYFQDNSAVPDSYQYWTDINQDGSFSIDRVKEGKYRLTVYAEGIFGDFVRDGVIIRAGRQTALHDIWNQESAGNEVWRIGIPDKSSGEFRRGNARDPSHPLHPPEYLSYWGAYDWRTDFPDGINYTVGTSDPATDLNTAHWSVFGPTAKDSHVEYDTTYDWNIHFKLNSKQLKKRKTATLTLQLAAAKTAAGNTDVWNPAEPYNNLSLESYINNQADPLTLIVGFNQSSSCIVRSAVSCYQVGSRMEFPADWLHVGDNVLRLHLPFNATDTETAILPATVYVQYDAIRLELK</sequence>
<comment type="caution">
    <text evidence="13">The sequence shown here is derived from an EMBL/GenBank/DDBJ whole genome shotgun (WGS) entry which is preliminary data.</text>
</comment>
<evidence type="ECO:0000256" key="3">
    <source>
        <dbReference type="ARBA" id="ARBA00010418"/>
    </source>
</evidence>
<comment type="catalytic activity">
    <reaction evidence="1">
        <text>Endotype eliminative cleavage of L-alpha-rhamnopyranosyl-(1-&gt;4)-alpha-D-galactopyranosyluronic acid bonds of rhamnogalacturonan I domains in ramified hairy regions of pectin leaving L-rhamnopyranose at the reducing end and 4-deoxy-4,5-unsaturated D-galactopyranosyluronic acid at the non-reducing end.</text>
        <dbReference type="EC" id="4.2.2.23"/>
    </reaction>
</comment>
<dbReference type="PANTHER" id="PTHR32018:SF9">
    <property type="entry name" value="RHAMNOGALACTURONATE LYASE B"/>
    <property type="match status" value="1"/>
</dbReference>
<dbReference type="Proteomes" id="UP001153461">
    <property type="component" value="Unassembled WGS sequence"/>
</dbReference>
<evidence type="ECO:0000256" key="6">
    <source>
        <dbReference type="ARBA" id="ARBA00022729"/>
    </source>
</evidence>